<keyword evidence="7" id="KW-0472">Membrane</keyword>
<dbReference type="InterPro" id="IPR002933">
    <property type="entry name" value="Peptidase_M20"/>
</dbReference>
<protein>
    <submittedName>
        <fullName evidence="9">Ureidoglycolate hydrolase</fullName>
    </submittedName>
</protein>
<evidence type="ECO:0000256" key="7">
    <source>
        <dbReference type="SAM" id="Phobius"/>
    </source>
</evidence>
<comment type="subunit">
    <text evidence="2">Homodimer.</text>
</comment>
<feature type="chain" id="PRO_5035815198" evidence="8">
    <location>
        <begin position="24"/>
        <end position="503"/>
    </location>
</feature>
<evidence type="ECO:0000313" key="10">
    <source>
        <dbReference type="Proteomes" id="UP000594638"/>
    </source>
</evidence>
<evidence type="ECO:0000256" key="2">
    <source>
        <dbReference type="ARBA" id="ARBA00011738"/>
    </source>
</evidence>
<evidence type="ECO:0000256" key="3">
    <source>
        <dbReference type="ARBA" id="ARBA00022631"/>
    </source>
</evidence>
<evidence type="ECO:0000313" key="9">
    <source>
        <dbReference type="EMBL" id="CAA2957353.1"/>
    </source>
</evidence>
<proteinExistence type="predicted"/>
<gene>
    <name evidence="9" type="ORF">OLEA9_A056434</name>
</gene>
<reference evidence="9 10" key="1">
    <citation type="submission" date="2019-12" db="EMBL/GenBank/DDBJ databases">
        <authorList>
            <person name="Alioto T."/>
            <person name="Alioto T."/>
            <person name="Gomez Garrido J."/>
        </authorList>
    </citation>
    <scope>NUCLEOTIDE SEQUENCE [LARGE SCALE GENOMIC DNA]</scope>
</reference>
<keyword evidence="5 9" id="KW-0378">Hydrolase</keyword>
<dbReference type="GO" id="GO:0016813">
    <property type="term" value="F:hydrolase activity, acting on carbon-nitrogen (but not peptide) bonds, in linear amidines"/>
    <property type="evidence" value="ECO:0007669"/>
    <property type="project" value="InterPro"/>
</dbReference>
<dbReference type="InterPro" id="IPR036264">
    <property type="entry name" value="Bact_exopeptidase_dim_dom"/>
</dbReference>
<dbReference type="AlphaFoldDB" id="A0A8S0PUF4"/>
<evidence type="ECO:0000256" key="6">
    <source>
        <dbReference type="ARBA" id="ARBA00023211"/>
    </source>
</evidence>
<name>A0A8S0PUF4_OLEEU</name>
<dbReference type="Pfam" id="PF01546">
    <property type="entry name" value="Peptidase_M20"/>
    <property type="match status" value="1"/>
</dbReference>
<dbReference type="Proteomes" id="UP000594638">
    <property type="component" value="Unassembled WGS sequence"/>
</dbReference>
<evidence type="ECO:0000256" key="8">
    <source>
        <dbReference type="SAM" id="SignalP"/>
    </source>
</evidence>
<dbReference type="GO" id="GO:0000256">
    <property type="term" value="P:allantoin catabolic process"/>
    <property type="evidence" value="ECO:0007669"/>
    <property type="project" value="EnsemblPlants"/>
</dbReference>
<dbReference type="GO" id="GO:0004848">
    <property type="term" value="F:ureidoglycolate hydrolase activity"/>
    <property type="evidence" value="ECO:0007669"/>
    <property type="project" value="EnsemblPlants"/>
</dbReference>
<dbReference type="Gramene" id="OE9A056434T3">
    <property type="protein sequence ID" value="OE9A056434C3"/>
    <property type="gene ID" value="OE9A056434"/>
</dbReference>
<evidence type="ECO:0000256" key="1">
    <source>
        <dbReference type="ARBA" id="ARBA00001936"/>
    </source>
</evidence>
<accession>A0A8S0PUF4</accession>
<keyword evidence="7" id="KW-1133">Transmembrane helix</keyword>
<keyword evidence="10" id="KW-1185">Reference proteome</keyword>
<dbReference type="SUPFAM" id="SSF53187">
    <property type="entry name" value="Zn-dependent exopeptidases"/>
    <property type="match status" value="1"/>
</dbReference>
<dbReference type="PANTHER" id="PTHR32494:SF19">
    <property type="entry name" value="ALLANTOATE DEIMINASE-RELATED"/>
    <property type="match status" value="1"/>
</dbReference>
<keyword evidence="3" id="KW-0659">Purine metabolism</keyword>
<keyword evidence="8" id="KW-0732">Signal</keyword>
<dbReference type="InterPro" id="IPR010158">
    <property type="entry name" value="Amidase_Cbmase"/>
</dbReference>
<dbReference type="GO" id="GO:0030145">
    <property type="term" value="F:manganese ion binding"/>
    <property type="evidence" value="ECO:0007669"/>
    <property type="project" value="EnsemblPlants"/>
</dbReference>
<sequence length="503" mass="54940">MDTKLRGFVLSVYIVFGLPVITAHNDPSNKIMEDFSGYPIHEPQSQDSLLSLSVDSEGLQKQIDELSTLSETPAPSVTRILYSEKDVLARRFIKNLMGLSGLSVREDAVGNIFGRWDGDEPELAPVSTGSHIDAIPYSGKYDGVIGVLGAIEAINVLKRSGFKPKRSLEVIMFTSEEPTRFGISCLGSRLLAGSKELAELLKKTVDSQNISFFDAARFAGYANHLQDLTSVFLEKGSYSAFIELHIEQGPILEEEGWVSSFLMLLILIIAVYLKNYDFSYSHLVNWFAFSLATSIGVVTAIAAPASIKVDFEGSGGHAGAVLMPMRNDAGLAAAELALAVEKFVLESGSIDTVGTVGILELHPGAINSIPSKSHLEIDTRDIDEKRRNVVIEKIHQSALSISENRGVKLSEFKIVNQDPPALSDDLITMAMESACQELNLTFRKMISRAYHDSLFMARISPMGMIFIPCYKGYSHKPEEFAAIEDIANGVRVLALTLAKLSLA</sequence>
<keyword evidence="7" id="KW-0812">Transmembrane</keyword>
<dbReference type="GO" id="GO:0006145">
    <property type="term" value="P:purine nucleobase catabolic process"/>
    <property type="evidence" value="ECO:0007669"/>
    <property type="project" value="EnsemblPlants"/>
</dbReference>
<feature type="transmembrane region" description="Helical" evidence="7">
    <location>
        <begin position="256"/>
        <end position="273"/>
    </location>
</feature>
<feature type="transmembrane region" description="Helical" evidence="7">
    <location>
        <begin position="285"/>
        <end position="307"/>
    </location>
</feature>
<dbReference type="SUPFAM" id="SSF55031">
    <property type="entry name" value="Bacterial exopeptidase dimerisation domain"/>
    <property type="match status" value="1"/>
</dbReference>
<dbReference type="EMBL" id="CACTIH010000218">
    <property type="protein sequence ID" value="CAA2957353.1"/>
    <property type="molecule type" value="Genomic_DNA"/>
</dbReference>
<evidence type="ECO:0000256" key="4">
    <source>
        <dbReference type="ARBA" id="ARBA00022723"/>
    </source>
</evidence>
<feature type="signal peptide" evidence="8">
    <location>
        <begin position="1"/>
        <end position="23"/>
    </location>
</feature>
<evidence type="ECO:0000256" key="5">
    <source>
        <dbReference type="ARBA" id="ARBA00022801"/>
    </source>
</evidence>
<dbReference type="GO" id="GO:0010136">
    <property type="term" value="P:ureide catabolic process"/>
    <property type="evidence" value="ECO:0007669"/>
    <property type="project" value="EnsemblPlants"/>
</dbReference>
<organism evidence="9 10">
    <name type="scientific">Olea europaea subsp. europaea</name>
    <dbReference type="NCBI Taxonomy" id="158383"/>
    <lineage>
        <taxon>Eukaryota</taxon>
        <taxon>Viridiplantae</taxon>
        <taxon>Streptophyta</taxon>
        <taxon>Embryophyta</taxon>
        <taxon>Tracheophyta</taxon>
        <taxon>Spermatophyta</taxon>
        <taxon>Magnoliopsida</taxon>
        <taxon>eudicotyledons</taxon>
        <taxon>Gunneridae</taxon>
        <taxon>Pentapetalae</taxon>
        <taxon>asterids</taxon>
        <taxon>lamiids</taxon>
        <taxon>Lamiales</taxon>
        <taxon>Oleaceae</taxon>
        <taxon>Oleeae</taxon>
        <taxon>Olea</taxon>
    </lineage>
</organism>
<dbReference type="Gene3D" id="3.30.70.360">
    <property type="match status" value="1"/>
</dbReference>
<comment type="cofactor">
    <cofactor evidence="1">
        <name>Mn(2+)</name>
        <dbReference type="ChEBI" id="CHEBI:29035"/>
    </cofactor>
</comment>
<dbReference type="OrthoDB" id="4676at2759"/>
<dbReference type="CDD" id="cd03884">
    <property type="entry name" value="M20_bAS"/>
    <property type="match status" value="1"/>
</dbReference>
<dbReference type="Gene3D" id="3.40.630.10">
    <property type="entry name" value="Zn peptidases"/>
    <property type="match status" value="1"/>
</dbReference>
<dbReference type="GO" id="GO:0005783">
    <property type="term" value="C:endoplasmic reticulum"/>
    <property type="evidence" value="ECO:0007669"/>
    <property type="project" value="EnsemblPlants"/>
</dbReference>
<dbReference type="FunFam" id="3.30.70.360:FF:000012">
    <property type="entry name" value="Putative ureidoglycolate hydrolase"/>
    <property type="match status" value="1"/>
</dbReference>
<keyword evidence="4" id="KW-0479">Metal-binding</keyword>
<dbReference type="PANTHER" id="PTHR32494">
    <property type="entry name" value="ALLANTOATE DEIMINASE-RELATED"/>
    <property type="match status" value="1"/>
</dbReference>
<keyword evidence="6" id="KW-0464">Manganese</keyword>
<comment type="caution">
    <text evidence="9">The sequence shown here is derived from an EMBL/GenBank/DDBJ whole genome shotgun (WGS) entry which is preliminary data.</text>
</comment>